<dbReference type="Gene3D" id="2.30.42.10">
    <property type="match status" value="1"/>
</dbReference>
<reference evidence="1" key="1">
    <citation type="submission" date="2021-01" db="EMBL/GenBank/DDBJ databases">
        <authorList>
            <person name="Corre E."/>
            <person name="Pelletier E."/>
            <person name="Niang G."/>
            <person name="Scheremetjew M."/>
            <person name="Finn R."/>
            <person name="Kale V."/>
            <person name="Holt S."/>
            <person name="Cochrane G."/>
            <person name="Meng A."/>
            <person name="Brown T."/>
            <person name="Cohen L."/>
        </authorList>
    </citation>
    <scope>NUCLEOTIDE SEQUENCE</scope>
    <source>
        <strain evidence="1">SPMC142</strain>
    </source>
</reference>
<evidence type="ECO:0000313" key="1">
    <source>
        <dbReference type="EMBL" id="CAE0554175.1"/>
    </source>
</evidence>
<protein>
    <recommendedName>
        <fullName evidence="2">PDZ domain-containing protein</fullName>
    </recommendedName>
</protein>
<dbReference type="SUPFAM" id="SSF50156">
    <property type="entry name" value="PDZ domain-like"/>
    <property type="match status" value="1"/>
</dbReference>
<evidence type="ECO:0008006" key="2">
    <source>
        <dbReference type="Google" id="ProtNLM"/>
    </source>
</evidence>
<dbReference type="EMBL" id="HBIQ01043886">
    <property type="protein sequence ID" value="CAE0554175.1"/>
    <property type="molecule type" value="Transcribed_RNA"/>
</dbReference>
<accession>A0A7S3SGZ4</accession>
<proteinExistence type="predicted"/>
<gene>
    <name evidence="1" type="ORF">SACU0126_LOCUS14012</name>
</gene>
<name>A0A7S3SGZ4_9SPIT</name>
<dbReference type="InterPro" id="IPR036034">
    <property type="entry name" value="PDZ_sf"/>
</dbReference>
<sequence>MGAACCAGEDGGNHVSVVQTMPSEATAGTLLGSTPAGKLELGQEAEQTSEYTMVIDFRLPDGSCQKSSFTRRPLGLDIDKKMPMTTMRVRDGSAGQAAGVEVGWVIEAIQGQSIEGMDFKDAYEVLKKASADLAEQSP</sequence>
<dbReference type="AlphaFoldDB" id="A0A7S3SGZ4"/>
<organism evidence="1">
    <name type="scientific">Strombidinopsis acuminata</name>
    <dbReference type="NCBI Taxonomy" id="141414"/>
    <lineage>
        <taxon>Eukaryota</taxon>
        <taxon>Sar</taxon>
        <taxon>Alveolata</taxon>
        <taxon>Ciliophora</taxon>
        <taxon>Intramacronucleata</taxon>
        <taxon>Spirotrichea</taxon>
        <taxon>Choreotrichia</taxon>
        <taxon>Choreotrichida</taxon>
        <taxon>Strombidinopsidae</taxon>
        <taxon>Strombidinopsis</taxon>
    </lineage>
</organism>